<reference evidence="5" key="2">
    <citation type="journal article" date="2021" name="PeerJ">
        <title>Extensive microbial diversity within the chicken gut microbiome revealed by metagenomics and culture.</title>
        <authorList>
            <person name="Gilroy R."/>
            <person name="Ravi A."/>
            <person name="Getino M."/>
            <person name="Pursley I."/>
            <person name="Horton D.L."/>
            <person name="Alikhan N.F."/>
            <person name="Baker D."/>
            <person name="Gharbi K."/>
            <person name="Hall N."/>
            <person name="Watson M."/>
            <person name="Adriaenssens E.M."/>
            <person name="Foster-Nyarko E."/>
            <person name="Jarju S."/>
            <person name="Secka A."/>
            <person name="Antonio M."/>
            <person name="Oren A."/>
            <person name="Chaudhuri R.R."/>
            <person name="La Ragione R."/>
            <person name="Hildebrand F."/>
            <person name="Pallen M.J."/>
        </authorList>
    </citation>
    <scope>NUCLEOTIDE SEQUENCE</scope>
    <source>
        <strain evidence="5">11167</strain>
    </source>
</reference>
<feature type="domain" description="FAD-binding PCMH-type" evidence="4">
    <location>
        <begin position="3"/>
        <end position="179"/>
    </location>
</feature>
<dbReference type="Proteomes" id="UP000823633">
    <property type="component" value="Unassembled WGS sequence"/>
</dbReference>
<reference evidence="5" key="1">
    <citation type="submission" date="2020-10" db="EMBL/GenBank/DDBJ databases">
        <authorList>
            <person name="Gilroy R."/>
        </authorList>
    </citation>
    <scope>NUCLEOTIDE SEQUENCE</scope>
    <source>
        <strain evidence="5">11167</strain>
    </source>
</reference>
<dbReference type="InterPro" id="IPR051312">
    <property type="entry name" value="Diverse_Substr_Oxidored"/>
</dbReference>
<sequence>MYAELRSPNIHEPENIAAYNNTILNYRGTTPFLWAGGTGIMSESDFYPADRGNMEIISLDKVEELHHFLRNDRYAEFGAMVSINDIAQAGKLVLPRILLDTIDSTASRTVREKITIGGSLCTRSFKTSLSSTLMILDAAAEVRFLKKRMHSKWFQLSRIYDKNGKLEVPTGALLSKVRIAIQQYDYQYFRKAGSVMKDPQNACSLALVARFESASISYARIIFTLHDKGFCYSRDLDNLITSIHLPVGLSRYRQIEDYIIDYLHENFGQIGRLQEERVKGLFHDMMRDMNERALCWSGREGERMA</sequence>
<dbReference type="Pfam" id="PF00941">
    <property type="entry name" value="FAD_binding_5"/>
    <property type="match status" value="1"/>
</dbReference>
<dbReference type="PANTHER" id="PTHR42659:SF2">
    <property type="entry name" value="XANTHINE DEHYDROGENASE SUBUNIT C-RELATED"/>
    <property type="match status" value="1"/>
</dbReference>
<organism evidence="5 6">
    <name type="scientific">Candidatus Aphodenecus pullistercoris</name>
    <dbReference type="NCBI Taxonomy" id="2840669"/>
    <lineage>
        <taxon>Bacteria</taxon>
        <taxon>Pseudomonadati</taxon>
        <taxon>Spirochaetota</taxon>
        <taxon>Spirochaetia</taxon>
        <taxon>Spirochaetales</taxon>
        <taxon>Candidatus Aphodenecus</taxon>
    </lineage>
</organism>
<dbReference type="GO" id="GO:0071949">
    <property type="term" value="F:FAD binding"/>
    <property type="evidence" value="ECO:0007669"/>
    <property type="project" value="InterPro"/>
</dbReference>
<dbReference type="Gene3D" id="3.30.465.10">
    <property type="match status" value="1"/>
</dbReference>
<keyword evidence="3" id="KW-0560">Oxidoreductase</keyword>
<dbReference type="EMBL" id="JADIMU010000030">
    <property type="protein sequence ID" value="MBO8443048.1"/>
    <property type="molecule type" value="Genomic_DNA"/>
</dbReference>
<accession>A0A9D9EAF2</accession>
<dbReference type="SUPFAM" id="SSF56176">
    <property type="entry name" value="FAD-binding/transporter-associated domain-like"/>
    <property type="match status" value="1"/>
</dbReference>
<dbReference type="GO" id="GO:0016491">
    <property type="term" value="F:oxidoreductase activity"/>
    <property type="evidence" value="ECO:0007669"/>
    <property type="project" value="UniProtKB-KW"/>
</dbReference>
<dbReference type="AlphaFoldDB" id="A0A9D9EAF2"/>
<evidence type="ECO:0000313" key="6">
    <source>
        <dbReference type="Proteomes" id="UP000823633"/>
    </source>
</evidence>
<dbReference type="PROSITE" id="PS51387">
    <property type="entry name" value="FAD_PCMH"/>
    <property type="match status" value="1"/>
</dbReference>
<evidence type="ECO:0000313" key="5">
    <source>
        <dbReference type="EMBL" id="MBO8443048.1"/>
    </source>
</evidence>
<evidence type="ECO:0000256" key="2">
    <source>
        <dbReference type="ARBA" id="ARBA00022827"/>
    </source>
</evidence>
<gene>
    <name evidence="5" type="ORF">IAC42_04740</name>
</gene>
<protein>
    <submittedName>
        <fullName evidence="5">FAD binding domain-containing protein</fullName>
    </submittedName>
</protein>
<dbReference type="InterPro" id="IPR016169">
    <property type="entry name" value="FAD-bd_PCMH_sub2"/>
</dbReference>
<comment type="caution">
    <text evidence="5">The sequence shown here is derived from an EMBL/GenBank/DDBJ whole genome shotgun (WGS) entry which is preliminary data.</text>
</comment>
<dbReference type="InterPro" id="IPR036318">
    <property type="entry name" value="FAD-bd_PCMH-like_sf"/>
</dbReference>
<keyword evidence="2" id="KW-0274">FAD</keyword>
<evidence type="ECO:0000259" key="4">
    <source>
        <dbReference type="PROSITE" id="PS51387"/>
    </source>
</evidence>
<dbReference type="InterPro" id="IPR002346">
    <property type="entry name" value="Mopterin_DH_FAD-bd"/>
</dbReference>
<proteinExistence type="predicted"/>
<name>A0A9D9EAF2_9SPIR</name>
<evidence type="ECO:0000256" key="3">
    <source>
        <dbReference type="ARBA" id="ARBA00023002"/>
    </source>
</evidence>
<keyword evidence="1" id="KW-0285">Flavoprotein</keyword>
<dbReference type="InterPro" id="IPR016166">
    <property type="entry name" value="FAD-bd_PCMH"/>
</dbReference>
<evidence type="ECO:0000256" key="1">
    <source>
        <dbReference type="ARBA" id="ARBA00022630"/>
    </source>
</evidence>
<dbReference type="PANTHER" id="PTHR42659">
    <property type="entry name" value="XANTHINE DEHYDROGENASE SUBUNIT C-RELATED"/>
    <property type="match status" value="1"/>
</dbReference>